<reference evidence="2 3" key="1">
    <citation type="submission" date="2023-12" db="EMBL/GenBank/DDBJ databases">
        <title>Description of new species of Mycobacterium terrae complex isolated from sewage at the Sao Paulo Zoological Park Foundation in Brazil.</title>
        <authorList>
            <person name="Romagnoli C.L."/>
            <person name="Conceicao E.C."/>
            <person name="Machado E."/>
            <person name="Barreto L.B.P.F."/>
            <person name="Sharma A."/>
            <person name="Silva N.M."/>
            <person name="Marques L.E."/>
            <person name="Juliana M.A."/>
            <person name="Lourenco M.C.S."/>
            <person name="Digiampietri L.A."/>
            <person name="Suffys P.N."/>
            <person name="Viana-Niero C."/>
        </authorList>
    </citation>
    <scope>NUCLEOTIDE SEQUENCE [LARGE SCALE GENOMIC DNA]</scope>
    <source>
        <strain evidence="2 3">MYC340</strain>
    </source>
</reference>
<keyword evidence="3" id="KW-1185">Reference proteome</keyword>
<protein>
    <submittedName>
        <fullName evidence="2">Uncharacterized protein</fullName>
    </submittedName>
</protein>
<evidence type="ECO:0000313" key="3">
    <source>
        <dbReference type="Proteomes" id="UP001298593"/>
    </source>
</evidence>
<dbReference type="Proteomes" id="UP001298593">
    <property type="component" value="Unassembled WGS sequence"/>
</dbReference>
<sequence length="65" mass="7270">MVASAAEPGEAGHRHQPPPRYLTQTSKNVASREVWLLTATQIMIGLHGRPKKVPINLLRRHHLTT</sequence>
<name>A0ABU5Y4N7_9MYCO</name>
<evidence type="ECO:0000313" key="2">
    <source>
        <dbReference type="EMBL" id="MEB3035179.1"/>
    </source>
</evidence>
<feature type="region of interest" description="Disordered" evidence="1">
    <location>
        <begin position="1"/>
        <end position="25"/>
    </location>
</feature>
<accession>A0ABU5Y4N7</accession>
<organism evidence="2 3">
    <name type="scientific">[Mycobacterium] nativiensis</name>
    <dbReference type="NCBI Taxonomy" id="2855503"/>
    <lineage>
        <taxon>Bacteria</taxon>
        <taxon>Bacillati</taxon>
        <taxon>Actinomycetota</taxon>
        <taxon>Actinomycetes</taxon>
        <taxon>Mycobacteriales</taxon>
        <taxon>Mycobacteriaceae</taxon>
        <taxon>Mycolicibacter</taxon>
    </lineage>
</organism>
<proteinExistence type="predicted"/>
<evidence type="ECO:0000256" key="1">
    <source>
        <dbReference type="SAM" id="MobiDB-lite"/>
    </source>
</evidence>
<gene>
    <name evidence="2" type="ORF">KV113_26950</name>
</gene>
<dbReference type="RefSeq" id="WP_224974263.1">
    <property type="nucleotide sequence ID" value="NZ_JAYJJU010000075.1"/>
</dbReference>
<comment type="caution">
    <text evidence="2">The sequence shown here is derived from an EMBL/GenBank/DDBJ whole genome shotgun (WGS) entry which is preliminary data.</text>
</comment>
<dbReference type="EMBL" id="JAYJJU010000075">
    <property type="protein sequence ID" value="MEB3035179.1"/>
    <property type="molecule type" value="Genomic_DNA"/>
</dbReference>